<proteinExistence type="predicted"/>
<name>A0A0C2WR55_AMAMK</name>
<dbReference type="HOGENOM" id="CLU_1102539_0_0_1"/>
<gene>
    <name evidence="1" type="ORF">M378DRAFT_11710</name>
</gene>
<accession>A0A0C2WR55</accession>
<organism evidence="1 2">
    <name type="scientific">Amanita muscaria (strain Koide BX008)</name>
    <dbReference type="NCBI Taxonomy" id="946122"/>
    <lineage>
        <taxon>Eukaryota</taxon>
        <taxon>Fungi</taxon>
        <taxon>Dikarya</taxon>
        <taxon>Basidiomycota</taxon>
        <taxon>Agaricomycotina</taxon>
        <taxon>Agaricomycetes</taxon>
        <taxon>Agaricomycetidae</taxon>
        <taxon>Agaricales</taxon>
        <taxon>Pluteineae</taxon>
        <taxon>Amanitaceae</taxon>
        <taxon>Amanita</taxon>
    </lineage>
</organism>
<sequence>MIFYNDKERLLKRLPPGYTTSPRAKALLAVEISKLVLLDHDIPVTGHGGQSGAPSMLDHLLLLICRKSNANMRVIELSTLHSRLDEEEVINANKIRRLDRLSETCKPFCKLQRHPLRDATSNGVLLKFDTTIFKKFKTQLEDFSKEEYRKLSELHRLFEPIPEDDEGVLRRKGIKRYVVTRLGKHKAQRKAFWKHCGNKHGKIHLLVSPEMGYRKRKETEDILAIYYFEELDGAKEGTPPENLTRAMPKRNT</sequence>
<dbReference type="EMBL" id="KN818252">
    <property type="protein sequence ID" value="KIL64147.1"/>
    <property type="molecule type" value="Genomic_DNA"/>
</dbReference>
<evidence type="ECO:0000313" key="2">
    <source>
        <dbReference type="Proteomes" id="UP000054549"/>
    </source>
</evidence>
<dbReference type="InParanoid" id="A0A0C2WR55"/>
<dbReference type="AlphaFoldDB" id="A0A0C2WR55"/>
<reference evidence="1 2" key="1">
    <citation type="submission" date="2014-04" db="EMBL/GenBank/DDBJ databases">
        <title>Evolutionary Origins and Diversification of the Mycorrhizal Mutualists.</title>
        <authorList>
            <consortium name="DOE Joint Genome Institute"/>
            <consortium name="Mycorrhizal Genomics Consortium"/>
            <person name="Kohler A."/>
            <person name="Kuo A."/>
            <person name="Nagy L.G."/>
            <person name="Floudas D."/>
            <person name="Copeland A."/>
            <person name="Barry K.W."/>
            <person name="Cichocki N."/>
            <person name="Veneault-Fourrey C."/>
            <person name="LaButti K."/>
            <person name="Lindquist E.A."/>
            <person name="Lipzen A."/>
            <person name="Lundell T."/>
            <person name="Morin E."/>
            <person name="Murat C."/>
            <person name="Riley R."/>
            <person name="Ohm R."/>
            <person name="Sun H."/>
            <person name="Tunlid A."/>
            <person name="Henrissat B."/>
            <person name="Grigoriev I.V."/>
            <person name="Hibbett D.S."/>
            <person name="Martin F."/>
        </authorList>
    </citation>
    <scope>NUCLEOTIDE SEQUENCE [LARGE SCALE GENOMIC DNA]</scope>
    <source>
        <strain evidence="1 2">Koide BX008</strain>
    </source>
</reference>
<dbReference type="STRING" id="946122.A0A0C2WR55"/>
<keyword evidence="2" id="KW-1185">Reference proteome</keyword>
<evidence type="ECO:0000313" key="1">
    <source>
        <dbReference type="EMBL" id="KIL64147.1"/>
    </source>
</evidence>
<protein>
    <submittedName>
        <fullName evidence="1">Uncharacterized protein</fullName>
    </submittedName>
</protein>
<dbReference type="Proteomes" id="UP000054549">
    <property type="component" value="Unassembled WGS sequence"/>
</dbReference>